<keyword evidence="1" id="KW-1133">Transmembrane helix</keyword>
<comment type="caution">
    <text evidence="2">The sequence shown here is derived from an EMBL/GenBank/DDBJ whole genome shotgun (WGS) entry which is preliminary data.</text>
</comment>
<feature type="transmembrane region" description="Helical" evidence="1">
    <location>
        <begin position="70"/>
        <end position="88"/>
    </location>
</feature>
<feature type="transmembrane region" description="Helical" evidence="1">
    <location>
        <begin position="44"/>
        <end position="64"/>
    </location>
</feature>
<evidence type="ECO:0000313" key="2">
    <source>
        <dbReference type="EMBL" id="GGR90033.1"/>
    </source>
</evidence>
<reference evidence="3" key="1">
    <citation type="journal article" date="2019" name="Int. J. Syst. Evol. Microbiol.">
        <title>The Global Catalogue of Microorganisms (GCM) 10K type strain sequencing project: providing services to taxonomists for standard genome sequencing and annotation.</title>
        <authorList>
            <consortium name="The Broad Institute Genomics Platform"/>
            <consortium name="The Broad Institute Genome Sequencing Center for Infectious Disease"/>
            <person name="Wu L."/>
            <person name="Ma J."/>
        </authorList>
    </citation>
    <scope>NUCLEOTIDE SEQUENCE [LARGE SCALE GENOMIC DNA]</scope>
    <source>
        <strain evidence="3">JCM 31405</strain>
    </source>
</reference>
<evidence type="ECO:0000313" key="3">
    <source>
        <dbReference type="Proteomes" id="UP000644548"/>
    </source>
</evidence>
<keyword evidence="3" id="KW-1185">Reference proteome</keyword>
<dbReference type="EMBL" id="BMQN01000002">
    <property type="protein sequence ID" value="GGR90033.1"/>
    <property type="molecule type" value="Genomic_DNA"/>
</dbReference>
<gene>
    <name evidence="2" type="ORF">GCM10008960_16400</name>
</gene>
<accession>A0ABQ2S4L7</accession>
<keyword evidence="1" id="KW-0472">Membrane</keyword>
<evidence type="ECO:0000256" key="1">
    <source>
        <dbReference type="SAM" id="Phobius"/>
    </source>
</evidence>
<name>A0ABQ2S4L7_9DEIO</name>
<dbReference type="Proteomes" id="UP000644548">
    <property type="component" value="Unassembled WGS sequence"/>
</dbReference>
<protein>
    <submittedName>
        <fullName evidence="2">Uncharacterized protein</fullName>
    </submittedName>
</protein>
<dbReference type="RefSeq" id="WP_189072651.1">
    <property type="nucleotide sequence ID" value="NZ_BMQN01000002.1"/>
</dbReference>
<sequence length="101" mass="11247">MTDTHYFTALLLALILLYAARLLWTSARRLHYRDRPRYWQKAWVLVLAGFAAAVLATLALTGIISAAALWPALVLAALTGGAAYWIDLNPQRALAVLRSRR</sequence>
<proteinExistence type="predicted"/>
<feature type="transmembrane region" description="Helical" evidence="1">
    <location>
        <begin position="6"/>
        <end position="24"/>
    </location>
</feature>
<organism evidence="2 3">
    <name type="scientific">Deinococcus sedimenti</name>
    <dbReference type="NCBI Taxonomy" id="1867090"/>
    <lineage>
        <taxon>Bacteria</taxon>
        <taxon>Thermotogati</taxon>
        <taxon>Deinococcota</taxon>
        <taxon>Deinococci</taxon>
        <taxon>Deinococcales</taxon>
        <taxon>Deinococcaceae</taxon>
        <taxon>Deinococcus</taxon>
    </lineage>
</organism>
<keyword evidence="1" id="KW-0812">Transmembrane</keyword>